<dbReference type="InterPro" id="IPR023997">
    <property type="entry name" value="TonB-dep_OMP_SusC/RagA_CS"/>
</dbReference>
<keyword evidence="4 7" id="KW-0812">Transmembrane</keyword>
<keyword evidence="3 7" id="KW-1134">Transmembrane beta strand</keyword>
<comment type="subcellular location">
    <subcellularLocation>
        <location evidence="1 7">Cell outer membrane</location>
        <topology evidence="1 7">Multi-pass membrane protein</topology>
    </subcellularLocation>
</comment>
<keyword evidence="5 7" id="KW-0472">Membrane</keyword>
<dbReference type="InterPro" id="IPR023996">
    <property type="entry name" value="TonB-dep_OMP_SusC/RagA"/>
</dbReference>
<organism evidence="9 10">
    <name type="scientific">Marinilabilia rubra</name>
    <dbReference type="NCBI Taxonomy" id="2162893"/>
    <lineage>
        <taxon>Bacteria</taxon>
        <taxon>Pseudomonadati</taxon>
        <taxon>Bacteroidota</taxon>
        <taxon>Bacteroidia</taxon>
        <taxon>Marinilabiliales</taxon>
        <taxon>Marinilabiliaceae</taxon>
        <taxon>Marinilabilia</taxon>
    </lineage>
</organism>
<dbReference type="FunFam" id="2.60.40.1120:FF:000003">
    <property type="entry name" value="Outer membrane protein Omp121"/>
    <property type="match status" value="1"/>
</dbReference>
<gene>
    <name evidence="9" type="ORF">DDZ16_18540</name>
</gene>
<dbReference type="Gene3D" id="2.40.170.20">
    <property type="entry name" value="TonB-dependent receptor, beta-barrel domain"/>
    <property type="match status" value="1"/>
</dbReference>
<dbReference type="Pfam" id="PF13715">
    <property type="entry name" value="CarbopepD_reg_2"/>
    <property type="match status" value="1"/>
</dbReference>
<evidence type="ECO:0000256" key="2">
    <source>
        <dbReference type="ARBA" id="ARBA00022448"/>
    </source>
</evidence>
<evidence type="ECO:0000256" key="5">
    <source>
        <dbReference type="ARBA" id="ARBA00023136"/>
    </source>
</evidence>
<evidence type="ECO:0000256" key="7">
    <source>
        <dbReference type="PROSITE-ProRule" id="PRU01360"/>
    </source>
</evidence>
<name>A0A2U2B466_9BACT</name>
<dbReference type="AlphaFoldDB" id="A0A2U2B466"/>
<dbReference type="OrthoDB" id="1108421at2"/>
<dbReference type="PROSITE" id="PS52016">
    <property type="entry name" value="TONB_DEPENDENT_REC_3"/>
    <property type="match status" value="1"/>
</dbReference>
<dbReference type="FunFam" id="2.170.130.10:FF:000003">
    <property type="entry name" value="SusC/RagA family TonB-linked outer membrane protein"/>
    <property type="match status" value="1"/>
</dbReference>
<keyword evidence="2 7" id="KW-0813">Transport</keyword>
<comment type="caution">
    <text evidence="9">The sequence shown here is derived from an EMBL/GenBank/DDBJ whole genome shotgun (WGS) entry which is preliminary data.</text>
</comment>
<reference evidence="9 10" key="1">
    <citation type="submission" date="2018-05" db="EMBL/GenBank/DDBJ databases">
        <title>Marinilabilia rubrum sp. nov., isolated from saltern sediment.</title>
        <authorList>
            <person name="Zhang R."/>
        </authorList>
    </citation>
    <scope>NUCLEOTIDE SEQUENCE [LARGE SCALE GENOMIC DNA]</scope>
    <source>
        <strain evidence="9 10">WTE16</strain>
    </source>
</reference>
<evidence type="ECO:0000256" key="4">
    <source>
        <dbReference type="ARBA" id="ARBA00022692"/>
    </source>
</evidence>
<evidence type="ECO:0000256" key="3">
    <source>
        <dbReference type="ARBA" id="ARBA00022452"/>
    </source>
</evidence>
<sequence length="1129" mass="126830">MCNLKHYKFMKKSRMTLCRQRRNWEKIYRVMKLSLFMLVLFGLTLSAENSHGQKRITTLSVENATILDVFRAIEKESDFGFFFKNDQLDLDKRYSFEVENTTVEELLASVLADDAYSFKVIGENVVILREDVPANQQQFTVQGTVTDTGGEPIPGVNIVVEGTTTGTITDIDGNYTLSVEDPNTVLLFSFVGFEDQRVEVNGRDTIDVVMESDVSELDEVVVVGYGTQRKSDVTGSVGTASGDEILEKPSFNALQGLRGKVSGVNIFTNSGSPTGSTRVMIRGIGTINSSSEPLYVVDGVVMENFDLMNPNNIESIEVLKDASATAIYGARGANGVLLVTTKRGREVEGVTVSYDTYVSIGTLRKKMDLLNAEEWMEVLRKGYDNAPKYNSYAPGEEPVLTTNDPRLFDAQGNPRYDTDWQEEATRTAVSHNHQLSVQHGGENSSFGAFLNYSDNEGIMLNSWMKRVNAKMVYDAKIKDWLSFGMNLSVNKTWENSVEEGGGHQMPRRSMIEMPPIFPVKFPDGSWSNTFSISDAYGLEAIPNPVHVLKTQERLNNNTQIFGNAFFTFHIADGLDLKTQLGIDNNIYEWRYYSPTDLINISAPNGNASIDNSRRLYWQQETFLNYDKVFGAHRLSAVLGLSWQERTYRSNGSSTSGFADNFFKYNNLGAASDPNPPSSYAERWAMNSYFLRASYTYNDRYLLTFTGRADGSSRFGEDNKYGYFPSAGLGWIVSNEDFMNNNSLVSLLKLRTSYGITGNTEIGTYRSLATVGSGTVLINGGRETSSSVNRLPNPELEWEKTEQFNVGMDLGLFDNRISMELDYYYKLTRDLLLNRPVPHSTGFGSVIDNIGSVSNQGIDFMLNTTNIQNNDLQWTSSLNLNFNKNQIEELGENDEDIFPGPWWVSGSQIILRVGEPLSSFYGYRRLGTWNTDEAAEAAEVGRIPGEAKRSEEKEIIGKGIPDWTGSFINRFKYKNFDLSVDLQFVMGVDILQQFFHSTEDRTGYANSLSTVLHEAWTPNNQNTMIQQIRNAPLSGQNSEIDDHWVCDGSYLRGNLISLGYNFDDSFLTTTGFKRLRVYASVENAFVIHSDDFKGFDPEATSWGGNQWGQNMFFFQYPKPRTFTLGVNLEF</sequence>
<dbReference type="EMBL" id="QEWP01000023">
    <property type="protein sequence ID" value="PWD97862.1"/>
    <property type="molecule type" value="Genomic_DNA"/>
</dbReference>
<evidence type="ECO:0000313" key="10">
    <source>
        <dbReference type="Proteomes" id="UP000244956"/>
    </source>
</evidence>
<protein>
    <submittedName>
        <fullName evidence="9">SusC/RagA family TonB-linked outer membrane protein</fullName>
    </submittedName>
</protein>
<evidence type="ECO:0000313" key="9">
    <source>
        <dbReference type="EMBL" id="PWD97862.1"/>
    </source>
</evidence>
<dbReference type="GO" id="GO:0009279">
    <property type="term" value="C:cell outer membrane"/>
    <property type="evidence" value="ECO:0007669"/>
    <property type="project" value="UniProtKB-SubCell"/>
</dbReference>
<dbReference type="Pfam" id="PF07715">
    <property type="entry name" value="Plug"/>
    <property type="match status" value="1"/>
</dbReference>
<dbReference type="InterPro" id="IPR012910">
    <property type="entry name" value="Plug_dom"/>
</dbReference>
<dbReference type="NCBIfam" id="TIGR04057">
    <property type="entry name" value="SusC_RagA_signa"/>
    <property type="match status" value="1"/>
</dbReference>
<dbReference type="InterPro" id="IPR008969">
    <property type="entry name" value="CarboxyPept-like_regulatory"/>
</dbReference>
<dbReference type="InterPro" id="IPR037066">
    <property type="entry name" value="Plug_dom_sf"/>
</dbReference>
<dbReference type="SUPFAM" id="SSF56935">
    <property type="entry name" value="Porins"/>
    <property type="match status" value="1"/>
</dbReference>
<evidence type="ECO:0000256" key="6">
    <source>
        <dbReference type="ARBA" id="ARBA00023237"/>
    </source>
</evidence>
<comment type="similarity">
    <text evidence="7">Belongs to the TonB-dependent receptor family.</text>
</comment>
<dbReference type="InterPro" id="IPR039426">
    <property type="entry name" value="TonB-dep_rcpt-like"/>
</dbReference>
<evidence type="ECO:0000256" key="1">
    <source>
        <dbReference type="ARBA" id="ARBA00004571"/>
    </source>
</evidence>
<dbReference type="InterPro" id="IPR036942">
    <property type="entry name" value="Beta-barrel_TonB_sf"/>
</dbReference>
<proteinExistence type="inferred from homology"/>
<evidence type="ECO:0000259" key="8">
    <source>
        <dbReference type="Pfam" id="PF07715"/>
    </source>
</evidence>
<dbReference type="Proteomes" id="UP000244956">
    <property type="component" value="Unassembled WGS sequence"/>
</dbReference>
<dbReference type="Gene3D" id="2.60.40.1120">
    <property type="entry name" value="Carboxypeptidase-like, regulatory domain"/>
    <property type="match status" value="1"/>
</dbReference>
<dbReference type="SUPFAM" id="SSF49464">
    <property type="entry name" value="Carboxypeptidase regulatory domain-like"/>
    <property type="match status" value="1"/>
</dbReference>
<accession>A0A2U2B466</accession>
<keyword evidence="10" id="KW-1185">Reference proteome</keyword>
<dbReference type="Gene3D" id="2.170.130.10">
    <property type="entry name" value="TonB-dependent receptor, plug domain"/>
    <property type="match status" value="1"/>
</dbReference>
<dbReference type="NCBIfam" id="TIGR04056">
    <property type="entry name" value="OMP_RagA_SusC"/>
    <property type="match status" value="1"/>
</dbReference>
<keyword evidence="6 7" id="KW-0998">Cell outer membrane</keyword>
<feature type="domain" description="TonB-dependent receptor plug" evidence="8">
    <location>
        <begin position="230"/>
        <end position="336"/>
    </location>
</feature>